<dbReference type="Proteomes" id="UP001054837">
    <property type="component" value="Unassembled WGS sequence"/>
</dbReference>
<gene>
    <name evidence="2" type="ORF">CDAR_486141</name>
</gene>
<dbReference type="AlphaFoldDB" id="A0AAV4M9V9"/>
<evidence type="ECO:0000256" key="1">
    <source>
        <dbReference type="SAM" id="MobiDB-lite"/>
    </source>
</evidence>
<feature type="region of interest" description="Disordered" evidence="1">
    <location>
        <begin position="72"/>
        <end position="95"/>
    </location>
</feature>
<sequence>MLLKSTDPVAGGQHDEAQTIFSRSRRFKTTCGRSITKTTCNSKRSVHSTGWSEEGWTEKGWCEGWKRGGRRTVADDERVSASEKAGMKGTDRTCA</sequence>
<comment type="caution">
    <text evidence="2">The sequence shown here is derived from an EMBL/GenBank/DDBJ whole genome shotgun (WGS) entry which is preliminary data.</text>
</comment>
<evidence type="ECO:0000313" key="2">
    <source>
        <dbReference type="EMBL" id="GIX69128.1"/>
    </source>
</evidence>
<keyword evidence="3" id="KW-1185">Reference proteome</keyword>
<name>A0AAV4M9V9_9ARAC</name>
<reference evidence="2 3" key="1">
    <citation type="submission" date="2021-06" db="EMBL/GenBank/DDBJ databases">
        <title>Caerostris darwini draft genome.</title>
        <authorList>
            <person name="Kono N."/>
            <person name="Arakawa K."/>
        </authorList>
    </citation>
    <scope>NUCLEOTIDE SEQUENCE [LARGE SCALE GENOMIC DNA]</scope>
</reference>
<proteinExistence type="predicted"/>
<evidence type="ECO:0000313" key="3">
    <source>
        <dbReference type="Proteomes" id="UP001054837"/>
    </source>
</evidence>
<accession>A0AAV4M9V9</accession>
<protein>
    <submittedName>
        <fullName evidence="2">Uncharacterized protein</fullName>
    </submittedName>
</protein>
<dbReference type="EMBL" id="BPLQ01000233">
    <property type="protein sequence ID" value="GIX69128.1"/>
    <property type="molecule type" value="Genomic_DNA"/>
</dbReference>
<organism evidence="2 3">
    <name type="scientific">Caerostris darwini</name>
    <dbReference type="NCBI Taxonomy" id="1538125"/>
    <lineage>
        <taxon>Eukaryota</taxon>
        <taxon>Metazoa</taxon>
        <taxon>Ecdysozoa</taxon>
        <taxon>Arthropoda</taxon>
        <taxon>Chelicerata</taxon>
        <taxon>Arachnida</taxon>
        <taxon>Araneae</taxon>
        <taxon>Araneomorphae</taxon>
        <taxon>Entelegynae</taxon>
        <taxon>Araneoidea</taxon>
        <taxon>Araneidae</taxon>
        <taxon>Caerostris</taxon>
    </lineage>
</organism>